<dbReference type="InterPro" id="IPR001965">
    <property type="entry name" value="Znf_PHD"/>
</dbReference>
<proteinExistence type="predicted"/>
<dbReference type="PANTHER" id="PTHR47636">
    <property type="entry name" value="TRANSCRIPTIONAL REGULATORY PROTEIN RCO1"/>
    <property type="match status" value="1"/>
</dbReference>
<dbReference type="CDD" id="cd15534">
    <property type="entry name" value="PHD2_PHF12_Rco1"/>
    <property type="match status" value="1"/>
</dbReference>
<sequence length="1293" mass="140297">MPANMASSSTRATRSRFSSPQITTNGTNDAAKGTTANVRPDGQRTLKDWLEPPLNAKASYQDAGLLKHGVVENMAPLGTMPKVGLFRKAVAPAPITAPENKTPSRKIILKRPVPPTPAVAPPVVASTPAPEEDETEEEEEEEVLEEHKDHRGFDLDESGRPALTRRSLQSREDLDDDWAPGKSSYKGYSRRSMSRASAGRYGSMSSSSFQQGPPHYRLSDLKELADQVIEKAVDEALSSFRYPTAFALRTLYDDKCDDEAFLNLLVKVFQQTASPEELEEFGRLMAPRKRDGKNENKGCYYFVPPTTNNRFTPHEPKIAPYGHLVKIDLSPLRQITSVDDQSEPEISTEPVAEATAQPEPDAEVEPAPEQEPVPEPEPAAEPEPEPKLEASLEPQLQPQPERVGKRELPQDDEPQQEQVAEQEVHVRKKRRSNRHSASATKMSANGVNGKGKHISPSKRRTRANSQSSTSSLSSARSLTPPEEPQQDAEEAGAFEVPPSRTSPAAGTASNEVISATRQSTRKGRRRSVAPRKATKGNASSEPSASKASTPTATHLAASSKQPTPAPQQDGSDQIAAEQPYDMPAVVDSPLFPNPNPKKGNKSVSNGVSFPSKVGKIDETDKKLLLRQTARAVTRSLEATVEQSFARNTPAVEDTTPAPPSRSRTSLPTARDTPTATAATSRTRSAARKRSHNDDAEEQPSPTTINFAASEVAPSTAATSRAGTPALRPAKRQKTGLRVKNSPVKKKGSTSAGIPRGSGERNSPGAVLSREDDNDDYCGSCSGNGELICCDGCTRSFHFSCVDPPLPPQESMPEDSQWFCNVCQSSRDPSSFQAHDGAFALLDEKLDARNSSAFRLPGPVRDLFENVRTGPDGEYEENVTVPKAPKKKKSDEDPFTDIFRLRDAEGNLIICHNCQKSSETTRAIIPCSVCGLFWHLDCLDPPLANPPVLRTWKCPCHIEDVVSKVPGTLGPAHKFRKIKNSPVIKPAFSRGFINNGYIEIDLDDNEDQSGWKDVQTFGRTVRLPEKGIKLDFLSSVRENRKGKPIPPLMDGLHPPAAPKQHAIDKATLNRQQAAYNLAQLSGQGTAPLDNLVDTLVAEADPAVIDLMARSRPENLTGNSVLDQMDEQGLRAMYAQLSQMRDRIEQRLHHRTPEQSSPQPATGLSGTAHEQPARVPSLTHSQTTEAESENPLTNQQTPYGAGLDSADGSKEKNLPSPAATDVVMPSNKADDGANGDGDDDQLGSSPADENTTAEDNIPVTPTDGKMLNCDDSVVVKEPQSNKTAVEIEEDGMDLD</sequence>
<dbReference type="GO" id="GO:0006357">
    <property type="term" value="P:regulation of transcription by RNA polymerase II"/>
    <property type="evidence" value="ECO:0007669"/>
    <property type="project" value="TreeGrafter"/>
</dbReference>
<evidence type="ECO:0000256" key="2">
    <source>
        <dbReference type="ARBA" id="ARBA00022771"/>
    </source>
</evidence>
<keyword evidence="3" id="KW-0862">Zinc</keyword>
<reference evidence="7" key="1">
    <citation type="submission" date="2023-06" db="EMBL/GenBank/DDBJ databases">
        <title>Genome-scale phylogeny and comparative genomics of the fungal order Sordariales.</title>
        <authorList>
            <consortium name="Lawrence Berkeley National Laboratory"/>
            <person name="Hensen N."/>
            <person name="Bonometti L."/>
            <person name="Westerberg I."/>
            <person name="Brannstrom I.O."/>
            <person name="Guillou S."/>
            <person name="Cros-Aarteil S."/>
            <person name="Calhoun S."/>
            <person name="Haridas S."/>
            <person name="Kuo A."/>
            <person name="Mondo S."/>
            <person name="Pangilinan J."/>
            <person name="Riley R."/>
            <person name="Labutti K."/>
            <person name="Andreopoulos B."/>
            <person name="Lipzen A."/>
            <person name="Chen C."/>
            <person name="Yanf M."/>
            <person name="Daum C."/>
            <person name="Ng V."/>
            <person name="Clum A."/>
            <person name="Steindorff A."/>
            <person name="Ohm R."/>
            <person name="Martin F."/>
            <person name="Silar P."/>
            <person name="Natvig D."/>
            <person name="Lalanne C."/>
            <person name="Gautier V."/>
            <person name="Ament-Velasquez S.L."/>
            <person name="Kruys A."/>
            <person name="Hutchinson M.I."/>
            <person name="Powell A.J."/>
            <person name="Barry K."/>
            <person name="Miller A.N."/>
            <person name="Grigoriev I.V."/>
            <person name="Debuchy R."/>
            <person name="Gladieux P."/>
            <person name="Thoren M.H."/>
            <person name="Johannesson H."/>
        </authorList>
    </citation>
    <scope>NUCLEOTIDE SEQUENCE</scope>
    <source>
        <strain evidence="7">SMH2532-1</strain>
    </source>
</reference>
<feature type="compositionally biased region" description="Polar residues" evidence="5">
    <location>
        <begin position="499"/>
        <end position="518"/>
    </location>
</feature>
<evidence type="ECO:0000313" key="7">
    <source>
        <dbReference type="EMBL" id="KAK0645916.1"/>
    </source>
</evidence>
<feature type="compositionally biased region" description="Basic residues" evidence="5">
    <location>
        <begin position="450"/>
        <end position="462"/>
    </location>
</feature>
<dbReference type="InterPro" id="IPR013083">
    <property type="entry name" value="Znf_RING/FYVE/PHD"/>
</dbReference>
<dbReference type="CDD" id="cd15535">
    <property type="entry name" value="PHD1_Rco1"/>
    <property type="match status" value="1"/>
</dbReference>
<dbReference type="GO" id="GO:0008270">
    <property type="term" value="F:zinc ion binding"/>
    <property type="evidence" value="ECO:0007669"/>
    <property type="project" value="UniProtKB-KW"/>
</dbReference>
<feature type="region of interest" description="Disordered" evidence="5">
    <location>
        <begin position="1"/>
        <end position="47"/>
    </location>
</feature>
<keyword evidence="1" id="KW-0479">Metal-binding</keyword>
<feature type="compositionally biased region" description="Polar residues" evidence="5">
    <location>
        <begin position="536"/>
        <end position="571"/>
    </location>
</feature>
<feature type="compositionally biased region" description="Polar residues" evidence="5">
    <location>
        <begin position="1176"/>
        <end position="1196"/>
    </location>
</feature>
<evidence type="ECO:0000256" key="5">
    <source>
        <dbReference type="SAM" id="MobiDB-lite"/>
    </source>
</evidence>
<feature type="region of interest" description="Disordered" evidence="5">
    <location>
        <begin position="95"/>
        <end position="193"/>
    </location>
</feature>
<gene>
    <name evidence="7" type="ORF">B0T16DRAFT_149273</name>
</gene>
<evidence type="ECO:0000259" key="6">
    <source>
        <dbReference type="PROSITE" id="PS50016"/>
    </source>
</evidence>
<feature type="compositionally biased region" description="Polar residues" evidence="5">
    <location>
        <begin position="1152"/>
        <end position="1163"/>
    </location>
</feature>
<keyword evidence="2 4" id="KW-0863">Zinc-finger</keyword>
<feature type="compositionally biased region" description="Basic residues" evidence="5">
    <location>
        <begin position="728"/>
        <end position="747"/>
    </location>
</feature>
<keyword evidence="8" id="KW-1185">Reference proteome</keyword>
<feature type="region of interest" description="Disordered" evidence="5">
    <location>
        <begin position="338"/>
        <end position="621"/>
    </location>
</feature>
<dbReference type="PANTHER" id="PTHR47636:SF1">
    <property type="entry name" value="TRANSCRIPTIONAL REGULATORY PROTEIN RCO1"/>
    <property type="match status" value="1"/>
</dbReference>
<feature type="compositionally biased region" description="Low complexity" evidence="5">
    <location>
        <begin position="668"/>
        <end position="683"/>
    </location>
</feature>
<dbReference type="Gene3D" id="2.30.30.1150">
    <property type="match status" value="1"/>
</dbReference>
<dbReference type="PROSITE" id="PS01359">
    <property type="entry name" value="ZF_PHD_1"/>
    <property type="match status" value="1"/>
</dbReference>
<dbReference type="InterPro" id="IPR011011">
    <property type="entry name" value="Znf_FYVE_PHD"/>
</dbReference>
<feature type="region of interest" description="Disordered" evidence="5">
    <location>
        <begin position="1147"/>
        <end position="1266"/>
    </location>
</feature>
<dbReference type="SMART" id="SM00249">
    <property type="entry name" value="PHD"/>
    <property type="match status" value="2"/>
</dbReference>
<dbReference type="InterPro" id="IPR052819">
    <property type="entry name" value="Chromatin_regulatory_protein"/>
</dbReference>
<evidence type="ECO:0000256" key="1">
    <source>
        <dbReference type="ARBA" id="ARBA00022723"/>
    </source>
</evidence>
<feature type="compositionally biased region" description="Basic residues" evidence="5">
    <location>
        <begin position="519"/>
        <end position="534"/>
    </location>
</feature>
<feature type="compositionally biased region" description="Low complexity" evidence="5">
    <location>
        <begin position="463"/>
        <end position="480"/>
    </location>
</feature>
<dbReference type="EMBL" id="JAULSV010000004">
    <property type="protein sequence ID" value="KAK0645916.1"/>
    <property type="molecule type" value="Genomic_DNA"/>
</dbReference>
<evidence type="ECO:0000256" key="4">
    <source>
        <dbReference type="PROSITE-ProRule" id="PRU00146"/>
    </source>
</evidence>
<organism evidence="7 8">
    <name type="scientific">Cercophora newfieldiana</name>
    <dbReference type="NCBI Taxonomy" id="92897"/>
    <lineage>
        <taxon>Eukaryota</taxon>
        <taxon>Fungi</taxon>
        <taxon>Dikarya</taxon>
        <taxon>Ascomycota</taxon>
        <taxon>Pezizomycotina</taxon>
        <taxon>Sordariomycetes</taxon>
        <taxon>Sordariomycetidae</taxon>
        <taxon>Sordariales</taxon>
        <taxon>Lasiosphaeriaceae</taxon>
        <taxon>Cercophora</taxon>
    </lineage>
</organism>
<dbReference type="Proteomes" id="UP001174936">
    <property type="component" value="Unassembled WGS sequence"/>
</dbReference>
<feature type="compositionally biased region" description="Basic and acidic residues" evidence="5">
    <location>
        <begin position="145"/>
        <end position="159"/>
    </location>
</feature>
<accession>A0AA39Y4K1</accession>
<feature type="compositionally biased region" description="Low complexity" evidence="5">
    <location>
        <begin position="1"/>
        <end position="19"/>
    </location>
</feature>
<evidence type="ECO:0000313" key="8">
    <source>
        <dbReference type="Proteomes" id="UP001174936"/>
    </source>
</evidence>
<dbReference type="GO" id="GO:0032221">
    <property type="term" value="C:Rpd3S complex"/>
    <property type="evidence" value="ECO:0007669"/>
    <property type="project" value="TreeGrafter"/>
</dbReference>
<feature type="region of interest" description="Disordered" evidence="5">
    <location>
        <begin position="635"/>
        <end position="770"/>
    </location>
</feature>
<evidence type="ECO:0000256" key="3">
    <source>
        <dbReference type="ARBA" id="ARBA00022833"/>
    </source>
</evidence>
<dbReference type="PROSITE" id="PS50016">
    <property type="entry name" value="ZF_PHD_2"/>
    <property type="match status" value="1"/>
</dbReference>
<dbReference type="Pfam" id="PF00628">
    <property type="entry name" value="PHD"/>
    <property type="match status" value="1"/>
</dbReference>
<dbReference type="Gene3D" id="3.30.40.10">
    <property type="entry name" value="Zinc/RING finger domain, C3HC4 (zinc finger)"/>
    <property type="match status" value="1"/>
</dbReference>
<dbReference type="InterPro" id="IPR019786">
    <property type="entry name" value="Zinc_finger_PHD-type_CS"/>
</dbReference>
<feature type="compositionally biased region" description="Polar residues" evidence="5">
    <location>
        <begin position="1240"/>
        <end position="1252"/>
    </location>
</feature>
<feature type="domain" description="PHD-type" evidence="6">
    <location>
        <begin position="774"/>
        <end position="825"/>
    </location>
</feature>
<feature type="compositionally biased region" description="Acidic residues" evidence="5">
    <location>
        <begin position="360"/>
        <end position="383"/>
    </location>
</feature>
<feature type="compositionally biased region" description="Polar residues" evidence="5">
    <location>
        <begin position="435"/>
        <end position="446"/>
    </location>
</feature>
<protein>
    <recommendedName>
        <fullName evidence="6">PHD-type domain-containing protein</fullName>
    </recommendedName>
</protein>
<dbReference type="SUPFAM" id="SSF57903">
    <property type="entry name" value="FYVE/PHD zinc finger"/>
    <property type="match status" value="2"/>
</dbReference>
<name>A0AA39Y4K1_9PEZI</name>
<feature type="compositionally biased region" description="Acidic residues" evidence="5">
    <location>
        <begin position="130"/>
        <end position="144"/>
    </location>
</feature>
<comment type="caution">
    <text evidence="7">The sequence shown here is derived from an EMBL/GenBank/DDBJ whole genome shotgun (WGS) entry which is preliminary data.</text>
</comment>
<dbReference type="InterPro" id="IPR019787">
    <property type="entry name" value="Znf_PHD-finger"/>
</dbReference>